<feature type="non-terminal residue" evidence="2">
    <location>
        <position position="1"/>
    </location>
</feature>
<evidence type="ECO:0000256" key="1">
    <source>
        <dbReference type="SAM" id="MobiDB-lite"/>
    </source>
</evidence>
<evidence type="ECO:0000313" key="2">
    <source>
        <dbReference type="EMBL" id="CAA9470733.1"/>
    </source>
</evidence>
<protein>
    <submittedName>
        <fullName evidence="2">Uncharacterized protein</fullName>
    </submittedName>
</protein>
<feature type="compositionally biased region" description="Gly residues" evidence="1">
    <location>
        <begin position="1"/>
        <end position="12"/>
    </location>
</feature>
<feature type="compositionally biased region" description="Gly residues" evidence="1">
    <location>
        <begin position="26"/>
        <end position="49"/>
    </location>
</feature>
<organism evidence="2">
    <name type="scientific">uncultured Rubrobacteraceae bacterium</name>
    <dbReference type="NCBI Taxonomy" id="349277"/>
    <lineage>
        <taxon>Bacteria</taxon>
        <taxon>Bacillati</taxon>
        <taxon>Actinomycetota</taxon>
        <taxon>Rubrobacteria</taxon>
        <taxon>Rubrobacterales</taxon>
        <taxon>Rubrobacteraceae</taxon>
        <taxon>environmental samples</taxon>
    </lineage>
</organism>
<gene>
    <name evidence="2" type="ORF">AVDCRST_MAG02-3697</name>
</gene>
<reference evidence="2" key="1">
    <citation type="submission" date="2020-02" db="EMBL/GenBank/DDBJ databases">
        <authorList>
            <person name="Meier V. D."/>
        </authorList>
    </citation>
    <scope>NUCLEOTIDE SEQUENCE</scope>
    <source>
        <strain evidence="2">AVDCRST_MAG02</strain>
    </source>
</reference>
<feature type="region of interest" description="Disordered" evidence="1">
    <location>
        <begin position="1"/>
        <end position="56"/>
    </location>
</feature>
<sequence length="56" mass="5397">DRPGGQTGGGTGLRMDRAPRASPRARGGGGRRGSVVGRGGPGSGAGARGGLRRGEL</sequence>
<proteinExistence type="predicted"/>
<name>A0A6J4RJQ6_9ACTN</name>
<dbReference type="EMBL" id="CADCVH010000105">
    <property type="protein sequence ID" value="CAA9470733.1"/>
    <property type="molecule type" value="Genomic_DNA"/>
</dbReference>
<feature type="non-terminal residue" evidence="2">
    <location>
        <position position="56"/>
    </location>
</feature>
<dbReference type="AlphaFoldDB" id="A0A6J4RJQ6"/>
<accession>A0A6J4RJQ6</accession>